<sequence>MNVQDEIKVMNESADPYGYFASLSANEQRAIIAAVERARVTDINPQVAPFATAQSDPYRIYIQGLEMLSCIALVNVVSCGIANQAATTASMEAQNRFPGATSLCNGKGDAFRHCSWNALMTMRIGADAAERIATNHETVAQGPADETSMDLYNNAQGRFLGFAFASSGDEASALNQCALWANIGLLSTLS</sequence>
<dbReference type="AlphaFoldDB" id="A0A376CUT2"/>
<organism evidence="2 3">
    <name type="scientific">Corynebacterium minutissimum</name>
    <dbReference type="NCBI Taxonomy" id="38301"/>
    <lineage>
        <taxon>Bacteria</taxon>
        <taxon>Bacillati</taxon>
        <taxon>Actinomycetota</taxon>
        <taxon>Actinomycetes</taxon>
        <taxon>Mycobacteriales</taxon>
        <taxon>Corynebacteriaceae</taxon>
        <taxon>Corynebacterium</taxon>
    </lineage>
</organism>
<evidence type="ECO:0000313" key="3">
    <source>
        <dbReference type="Proteomes" id="UP000254287"/>
    </source>
</evidence>
<accession>A0A376CUT2</accession>
<protein>
    <submittedName>
        <fullName evidence="2">Protein rhsE</fullName>
    </submittedName>
</protein>
<reference evidence="2 3" key="1">
    <citation type="submission" date="2018-06" db="EMBL/GenBank/DDBJ databases">
        <authorList>
            <consortium name="Pathogen Informatics"/>
            <person name="Doyle S."/>
        </authorList>
    </citation>
    <scope>NUCLEOTIDE SEQUENCE [LARGE SCALE GENOMIC DNA]</scope>
    <source>
        <strain evidence="2 3">NCTC10289</strain>
    </source>
</reference>
<dbReference type="Pfam" id="PF22322">
    <property type="entry name" value="DUF6973"/>
    <property type="match status" value="1"/>
</dbReference>
<name>A0A376CUT2_9CORY</name>
<evidence type="ECO:0000259" key="1">
    <source>
        <dbReference type="Pfam" id="PF22322"/>
    </source>
</evidence>
<feature type="domain" description="DUF6973" evidence="1">
    <location>
        <begin position="71"/>
        <end position="166"/>
    </location>
</feature>
<gene>
    <name evidence="2" type="ORF">NCTC10289_00793</name>
</gene>
<evidence type="ECO:0000313" key="2">
    <source>
        <dbReference type="EMBL" id="STC75822.1"/>
    </source>
</evidence>
<proteinExistence type="predicted"/>
<dbReference type="EMBL" id="UFXP01000001">
    <property type="protein sequence ID" value="STC75822.1"/>
    <property type="molecule type" value="Genomic_DNA"/>
</dbReference>
<dbReference type="Proteomes" id="UP000254287">
    <property type="component" value="Unassembled WGS sequence"/>
</dbReference>
<dbReference type="InterPro" id="IPR054246">
    <property type="entry name" value="DUF6973"/>
</dbReference>